<evidence type="ECO:0000256" key="1">
    <source>
        <dbReference type="ARBA" id="ARBA00006484"/>
    </source>
</evidence>
<dbReference type="SUPFAM" id="SSF51735">
    <property type="entry name" value="NAD(P)-binding Rossmann-fold domains"/>
    <property type="match status" value="1"/>
</dbReference>
<dbReference type="PRINTS" id="PR00080">
    <property type="entry name" value="SDRFAMILY"/>
</dbReference>
<reference evidence="5" key="2">
    <citation type="journal article" date="2023" name="IMA Fungus">
        <title>Comparative genomic study of the Penicillium genus elucidates a diverse pangenome and 15 lateral gene transfer events.</title>
        <authorList>
            <person name="Petersen C."/>
            <person name="Sorensen T."/>
            <person name="Nielsen M.R."/>
            <person name="Sondergaard T.E."/>
            <person name="Sorensen J.L."/>
            <person name="Fitzpatrick D.A."/>
            <person name="Frisvad J.C."/>
            <person name="Nielsen K.L."/>
        </authorList>
    </citation>
    <scope>NUCLEOTIDE SEQUENCE</scope>
    <source>
        <strain evidence="5">IBT 29864</strain>
    </source>
</reference>
<keyword evidence="3" id="KW-0560">Oxidoreductase</keyword>
<dbReference type="InterPro" id="IPR020904">
    <property type="entry name" value="Sc_DH/Rdtase_CS"/>
</dbReference>
<evidence type="ECO:0000256" key="3">
    <source>
        <dbReference type="ARBA" id="ARBA00023002"/>
    </source>
</evidence>
<proteinExistence type="inferred from homology"/>
<dbReference type="Proteomes" id="UP001147782">
    <property type="component" value="Unassembled WGS sequence"/>
</dbReference>
<dbReference type="InterPro" id="IPR002347">
    <property type="entry name" value="SDR_fam"/>
</dbReference>
<keyword evidence="2" id="KW-0521">NADP</keyword>
<evidence type="ECO:0000313" key="5">
    <source>
        <dbReference type="EMBL" id="KAJ5377208.1"/>
    </source>
</evidence>
<evidence type="ECO:0000313" key="6">
    <source>
        <dbReference type="Proteomes" id="UP001147782"/>
    </source>
</evidence>
<reference evidence="5" key="1">
    <citation type="submission" date="2022-11" db="EMBL/GenBank/DDBJ databases">
        <authorList>
            <person name="Petersen C."/>
        </authorList>
    </citation>
    <scope>NUCLEOTIDE SEQUENCE</scope>
    <source>
        <strain evidence="5">IBT 29864</strain>
    </source>
</reference>
<dbReference type="GO" id="GO:0005737">
    <property type="term" value="C:cytoplasm"/>
    <property type="evidence" value="ECO:0007669"/>
    <property type="project" value="TreeGrafter"/>
</dbReference>
<evidence type="ECO:0000256" key="4">
    <source>
        <dbReference type="RuleBase" id="RU000363"/>
    </source>
</evidence>
<sequence>MSQPVAIITGASSGMGLAVTKHLVAQGWRVAMADIDEDTGRKVSAELGDQVLFCLTDVSSYSQQADLFRKAFLWGENRLDLFAANAGIADTQFLQENDYNYDEKGLPLALNLKALDVNFTAVIQGIWLFKHYARQNKIPGGKVVITSSSAGLYPMETNPVYTASKHGLVGLTRALGPALLRQNIQINAICPGFVPTALCPKEMLDRFPKEHITPMSTVIKAYDAFLGDHSLHGQTVELSLDQLYFRTKPDYPNESQRWLGEDSASFWEEAYTTPVS</sequence>
<keyword evidence="6" id="KW-1185">Reference proteome</keyword>
<name>A0A9W9SEM1_9EURO</name>
<protein>
    <submittedName>
        <fullName evidence="5">Uncharacterized protein</fullName>
    </submittedName>
</protein>
<dbReference type="InterPro" id="IPR036291">
    <property type="entry name" value="NAD(P)-bd_dom_sf"/>
</dbReference>
<dbReference type="Pfam" id="PF00106">
    <property type="entry name" value="adh_short"/>
    <property type="match status" value="1"/>
</dbReference>
<dbReference type="GeneID" id="81436725"/>
<dbReference type="Gene3D" id="3.40.50.720">
    <property type="entry name" value="NAD(P)-binding Rossmann-like Domain"/>
    <property type="match status" value="1"/>
</dbReference>
<evidence type="ECO:0000256" key="2">
    <source>
        <dbReference type="ARBA" id="ARBA00022857"/>
    </source>
</evidence>
<dbReference type="GO" id="GO:0016616">
    <property type="term" value="F:oxidoreductase activity, acting on the CH-OH group of donors, NAD or NADP as acceptor"/>
    <property type="evidence" value="ECO:0007669"/>
    <property type="project" value="TreeGrafter"/>
</dbReference>
<dbReference type="PROSITE" id="PS00061">
    <property type="entry name" value="ADH_SHORT"/>
    <property type="match status" value="1"/>
</dbReference>
<gene>
    <name evidence="5" type="ORF">N7496_004617</name>
</gene>
<organism evidence="5 6">
    <name type="scientific">Penicillium cataractarum</name>
    <dbReference type="NCBI Taxonomy" id="2100454"/>
    <lineage>
        <taxon>Eukaryota</taxon>
        <taxon>Fungi</taxon>
        <taxon>Dikarya</taxon>
        <taxon>Ascomycota</taxon>
        <taxon>Pezizomycotina</taxon>
        <taxon>Eurotiomycetes</taxon>
        <taxon>Eurotiomycetidae</taxon>
        <taxon>Eurotiales</taxon>
        <taxon>Aspergillaceae</taxon>
        <taxon>Penicillium</taxon>
    </lineage>
</organism>
<comment type="similarity">
    <text evidence="1 4">Belongs to the short-chain dehydrogenases/reductases (SDR) family.</text>
</comment>
<accession>A0A9W9SEM1</accession>
<dbReference type="CDD" id="cd05323">
    <property type="entry name" value="ADH_SDR_c_like"/>
    <property type="match status" value="1"/>
</dbReference>
<dbReference type="RefSeq" id="XP_056556071.1">
    <property type="nucleotide sequence ID" value="XM_056697546.1"/>
</dbReference>
<dbReference type="EMBL" id="JAPZBS010000004">
    <property type="protein sequence ID" value="KAJ5377208.1"/>
    <property type="molecule type" value="Genomic_DNA"/>
</dbReference>
<dbReference type="PRINTS" id="PR00081">
    <property type="entry name" value="GDHRDH"/>
</dbReference>
<dbReference type="PANTHER" id="PTHR44229">
    <property type="entry name" value="15-HYDROXYPROSTAGLANDIN DEHYDROGENASE [NAD(+)]"/>
    <property type="match status" value="1"/>
</dbReference>
<comment type="caution">
    <text evidence="5">The sequence shown here is derived from an EMBL/GenBank/DDBJ whole genome shotgun (WGS) entry which is preliminary data.</text>
</comment>
<dbReference type="OrthoDB" id="5371740at2759"/>
<dbReference type="PANTHER" id="PTHR44229:SF4">
    <property type="entry name" value="15-HYDROXYPROSTAGLANDIN DEHYDROGENASE [NAD(+)]"/>
    <property type="match status" value="1"/>
</dbReference>
<dbReference type="AlphaFoldDB" id="A0A9W9SEM1"/>